<dbReference type="GO" id="GO:0016787">
    <property type="term" value="F:hydrolase activity"/>
    <property type="evidence" value="ECO:0007669"/>
    <property type="project" value="UniProtKB-KW"/>
</dbReference>
<evidence type="ECO:0000259" key="7">
    <source>
        <dbReference type="Pfam" id="PF00077"/>
    </source>
</evidence>
<dbReference type="Pfam" id="PF00077">
    <property type="entry name" value="RVP"/>
    <property type="match status" value="1"/>
</dbReference>
<dbReference type="Gene3D" id="3.30.70.270">
    <property type="match status" value="1"/>
</dbReference>
<evidence type="ECO:0000313" key="9">
    <source>
        <dbReference type="EnsemblMetazoa" id="SMAR013714-PA"/>
    </source>
</evidence>
<dbReference type="InterPro" id="IPR041577">
    <property type="entry name" value="RT_RNaseH_2"/>
</dbReference>
<evidence type="ECO:0000256" key="6">
    <source>
        <dbReference type="ARBA" id="ARBA00023268"/>
    </source>
</evidence>
<dbReference type="GO" id="GO:0071897">
    <property type="term" value="P:DNA biosynthetic process"/>
    <property type="evidence" value="ECO:0007669"/>
    <property type="project" value="UniProtKB-ARBA"/>
</dbReference>
<dbReference type="EMBL" id="JH430190">
    <property type="status" value="NOT_ANNOTATED_CDS"/>
    <property type="molecule type" value="Genomic_DNA"/>
</dbReference>
<evidence type="ECO:0000256" key="3">
    <source>
        <dbReference type="ARBA" id="ARBA00022722"/>
    </source>
</evidence>
<evidence type="ECO:0000256" key="4">
    <source>
        <dbReference type="ARBA" id="ARBA00022759"/>
    </source>
</evidence>
<evidence type="ECO:0000313" key="10">
    <source>
        <dbReference type="Proteomes" id="UP000014500"/>
    </source>
</evidence>
<evidence type="ECO:0000256" key="1">
    <source>
        <dbReference type="ARBA" id="ARBA00022679"/>
    </source>
</evidence>
<dbReference type="InterPro" id="IPR050951">
    <property type="entry name" value="Retrovirus_Pol_polyprotein"/>
</dbReference>
<dbReference type="HOGENOM" id="CLU_759352_0_0_1"/>
<proteinExistence type="predicted"/>
<dbReference type="SUPFAM" id="SSF50630">
    <property type="entry name" value="Acid proteases"/>
    <property type="match status" value="1"/>
</dbReference>
<keyword evidence="1" id="KW-0808">Transferase</keyword>
<dbReference type="Proteomes" id="UP000014500">
    <property type="component" value="Unassembled WGS sequence"/>
</dbReference>
<keyword evidence="6" id="KW-0511">Multifunctional enzyme</keyword>
<evidence type="ECO:0008006" key="11">
    <source>
        <dbReference type="Google" id="ProtNLM"/>
    </source>
</evidence>
<dbReference type="Gene3D" id="2.40.70.10">
    <property type="entry name" value="Acid Proteases"/>
    <property type="match status" value="1"/>
</dbReference>
<dbReference type="CDD" id="cd00303">
    <property type="entry name" value="retropepsin_like"/>
    <property type="match status" value="1"/>
</dbReference>
<dbReference type="InterPro" id="IPR043128">
    <property type="entry name" value="Rev_trsase/Diguanyl_cyclase"/>
</dbReference>
<evidence type="ECO:0000256" key="2">
    <source>
        <dbReference type="ARBA" id="ARBA00022695"/>
    </source>
</evidence>
<protein>
    <recommendedName>
        <fullName evidence="11">Reverse transcriptase/retrotransposon-derived protein RNase H-like domain-containing protein</fullName>
    </recommendedName>
</protein>
<keyword evidence="3" id="KW-0540">Nuclease</keyword>
<reference evidence="10" key="1">
    <citation type="submission" date="2011-05" db="EMBL/GenBank/DDBJ databases">
        <authorList>
            <person name="Richards S.R."/>
            <person name="Qu J."/>
            <person name="Jiang H."/>
            <person name="Jhangiani S.N."/>
            <person name="Agravi P."/>
            <person name="Goodspeed R."/>
            <person name="Gross S."/>
            <person name="Mandapat C."/>
            <person name="Jackson L."/>
            <person name="Mathew T."/>
            <person name="Pu L."/>
            <person name="Thornton R."/>
            <person name="Saada N."/>
            <person name="Wilczek-Boney K.B."/>
            <person name="Lee S."/>
            <person name="Kovar C."/>
            <person name="Wu Y."/>
            <person name="Scherer S.E."/>
            <person name="Worley K.C."/>
            <person name="Muzny D.M."/>
            <person name="Gibbs R."/>
        </authorList>
    </citation>
    <scope>NUCLEOTIDE SEQUENCE</scope>
    <source>
        <strain evidence="10">Brora</strain>
    </source>
</reference>
<sequence>MEHSIGIALLSGLGSNLEKNRKENRKAHLRQSIVFLKCLDDSNDSPRMPVVIGGLKCNALMDLGATQCFIGEDFLSETHCKPEYVQEPPRNIKVHAVGNILKPVGQVTLCIQWGGDQMTPMTFYIFPAKTCGLIIGHNFLRRVGLLPDAHAGEFRCKFIPNLIIPYAPDGSSPVEPKVNSLLMNTELKLDLPDWDATLVDGSNCDPQQRQMLREVLAEVKAVFSEKPGCTHLTTHRIRLKEGSKILKNPYRQHNPQKKSIMLRLVEELEELDFKWGDEQEVAFNKVKDALCKDVVLTMPDLTKPFVILTDASHVGLGATRKSEATGYTPLLLNTGRTVPLPFDPRVVRDAGNRLDPNNPEMLCKY</sequence>
<keyword evidence="10" id="KW-1185">Reference proteome</keyword>
<dbReference type="GO" id="GO:0016779">
    <property type="term" value="F:nucleotidyltransferase activity"/>
    <property type="evidence" value="ECO:0007669"/>
    <property type="project" value="UniProtKB-KW"/>
</dbReference>
<dbReference type="PANTHER" id="PTHR37984">
    <property type="entry name" value="PROTEIN CBG26694"/>
    <property type="match status" value="1"/>
</dbReference>
<organism evidence="9 10">
    <name type="scientific">Strigamia maritima</name>
    <name type="common">European centipede</name>
    <name type="synonym">Geophilus maritimus</name>
    <dbReference type="NCBI Taxonomy" id="126957"/>
    <lineage>
        <taxon>Eukaryota</taxon>
        <taxon>Metazoa</taxon>
        <taxon>Ecdysozoa</taxon>
        <taxon>Arthropoda</taxon>
        <taxon>Myriapoda</taxon>
        <taxon>Chilopoda</taxon>
        <taxon>Pleurostigmophora</taxon>
        <taxon>Geophilomorpha</taxon>
        <taxon>Linotaeniidae</taxon>
        <taxon>Strigamia</taxon>
    </lineage>
</organism>
<feature type="domain" description="Retropepsins" evidence="7">
    <location>
        <begin position="44"/>
        <end position="144"/>
    </location>
</feature>
<evidence type="ECO:0000259" key="8">
    <source>
        <dbReference type="Pfam" id="PF17919"/>
    </source>
</evidence>
<reference evidence="9" key="2">
    <citation type="submission" date="2015-02" db="UniProtKB">
        <authorList>
            <consortium name="EnsemblMetazoa"/>
        </authorList>
    </citation>
    <scope>IDENTIFICATION</scope>
</reference>
<dbReference type="PhylomeDB" id="T1JIN3"/>
<dbReference type="SUPFAM" id="SSF56672">
    <property type="entry name" value="DNA/RNA polymerases"/>
    <property type="match status" value="1"/>
</dbReference>
<dbReference type="AlphaFoldDB" id="T1JIN3"/>
<keyword evidence="2" id="KW-0548">Nucleotidyltransferase</keyword>
<accession>T1JIN3</accession>
<dbReference type="InterPro" id="IPR021109">
    <property type="entry name" value="Peptidase_aspartic_dom_sf"/>
</dbReference>
<name>T1JIN3_STRMM</name>
<dbReference type="PANTHER" id="PTHR37984:SF5">
    <property type="entry name" value="PROTEIN NYNRIN-LIKE"/>
    <property type="match status" value="1"/>
</dbReference>
<dbReference type="InterPro" id="IPR018061">
    <property type="entry name" value="Retropepsins"/>
</dbReference>
<dbReference type="GO" id="GO:0004519">
    <property type="term" value="F:endonuclease activity"/>
    <property type="evidence" value="ECO:0007669"/>
    <property type="project" value="UniProtKB-KW"/>
</dbReference>
<dbReference type="InterPro" id="IPR043502">
    <property type="entry name" value="DNA/RNA_pol_sf"/>
</dbReference>
<dbReference type="Pfam" id="PF17919">
    <property type="entry name" value="RT_RNaseH_2"/>
    <property type="match status" value="1"/>
</dbReference>
<keyword evidence="4" id="KW-0255">Endonuclease</keyword>
<evidence type="ECO:0000256" key="5">
    <source>
        <dbReference type="ARBA" id="ARBA00022801"/>
    </source>
</evidence>
<feature type="domain" description="Reverse transcriptase/retrotransposon-derived protein RNase H-like" evidence="8">
    <location>
        <begin position="275"/>
        <end position="321"/>
    </location>
</feature>
<keyword evidence="5" id="KW-0378">Hydrolase</keyword>
<dbReference type="EnsemblMetazoa" id="SMAR013714-RA">
    <property type="protein sequence ID" value="SMAR013714-PA"/>
    <property type="gene ID" value="SMAR013714"/>
</dbReference>